<dbReference type="AlphaFoldDB" id="A0A8X7S1D8"/>
<dbReference type="Proteomes" id="UP000886595">
    <property type="component" value="Unassembled WGS sequence"/>
</dbReference>
<dbReference type="EMBL" id="JAAMPC010000008">
    <property type="protein sequence ID" value="KAG2297982.1"/>
    <property type="molecule type" value="Genomic_DNA"/>
</dbReference>
<evidence type="ECO:0000313" key="1">
    <source>
        <dbReference type="EMBL" id="KAG2297982.1"/>
    </source>
</evidence>
<proteinExistence type="predicted"/>
<sequence length="123" mass="13409">MGLMTEELKRKLRSLNEIEGSSSNLDGDLCGGCSVLSRKLRMYKLALVSLKSVSFLPLRNSPPSVTVVEMLMDSVSNQLDIDSTQMVKAAELFPSVVAASKTLEVVSSRLRGNHRDALHLTST</sequence>
<name>A0A8X7S1D8_BRACI</name>
<gene>
    <name evidence="1" type="ORF">Bca52824_034454</name>
</gene>
<protein>
    <submittedName>
        <fullName evidence="1">Uncharacterized protein</fullName>
    </submittedName>
</protein>
<accession>A0A8X7S1D8</accession>
<keyword evidence="2" id="KW-1185">Reference proteome</keyword>
<organism evidence="1 2">
    <name type="scientific">Brassica carinata</name>
    <name type="common">Ethiopian mustard</name>
    <name type="synonym">Abyssinian cabbage</name>
    <dbReference type="NCBI Taxonomy" id="52824"/>
    <lineage>
        <taxon>Eukaryota</taxon>
        <taxon>Viridiplantae</taxon>
        <taxon>Streptophyta</taxon>
        <taxon>Embryophyta</taxon>
        <taxon>Tracheophyta</taxon>
        <taxon>Spermatophyta</taxon>
        <taxon>Magnoliopsida</taxon>
        <taxon>eudicotyledons</taxon>
        <taxon>Gunneridae</taxon>
        <taxon>Pentapetalae</taxon>
        <taxon>rosids</taxon>
        <taxon>malvids</taxon>
        <taxon>Brassicales</taxon>
        <taxon>Brassicaceae</taxon>
        <taxon>Brassiceae</taxon>
        <taxon>Brassica</taxon>
    </lineage>
</organism>
<evidence type="ECO:0000313" key="2">
    <source>
        <dbReference type="Proteomes" id="UP000886595"/>
    </source>
</evidence>
<comment type="caution">
    <text evidence="1">The sequence shown here is derived from an EMBL/GenBank/DDBJ whole genome shotgun (WGS) entry which is preliminary data.</text>
</comment>
<reference evidence="1 2" key="1">
    <citation type="submission" date="2020-02" db="EMBL/GenBank/DDBJ databases">
        <authorList>
            <person name="Ma Q."/>
            <person name="Huang Y."/>
            <person name="Song X."/>
            <person name="Pei D."/>
        </authorList>
    </citation>
    <scope>NUCLEOTIDE SEQUENCE [LARGE SCALE GENOMIC DNA]</scope>
    <source>
        <strain evidence="1">Sxm20200214</strain>
        <tissue evidence="1">Leaf</tissue>
    </source>
</reference>